<dbReference type="SUPFAM" id="SSF103473">
    <property type="entry name" value="MFS general substrate transporter"/>
    <property type="match status" value="1"/>
</dbReference>
<evidence type="ECO:0000313" key="8">
    <source>
        <dbReference type="Proteomes" id="UP000830835"/>
    </source>
</evidence>
<keyword evidence="8" id="KW-1185">Reference proteome</keyword>
<dbReference type="CDD" id="cd17353">
    <property type="entry name" value="MFS_OFA_like"/>
    <property type="match status" value="1"/>
</dbReference>
<feature type="transmembrane region" description="Helical" evidence="5">
    <location>
        <begin position="104"/>
        <end position="128"/>
    </location>
</feature>
<accession>A0ABT0C849</accession>
<keyword evidence="4 5" id="KW-0472">Membrane</keyword>
<proteinExistence type="predicted"/>
<feature type="transmembrane region" description="Helical" evidence="5">
    <location>
        <begin position="248"/>
        <end position="270"/>
    </location>
</feature>
<feature type="transmembrane region" description="Helical" evidence="5">
    <location>
        <begin position="134"/>
        <end position="155"/>
    </location>
</feature>
<feature type="transmembrane region" description="Helical" evidence="5">
    <location>
        <begin position="282"/>
        <end position="302"/>
    </location>
</feature>
<evidence type="ECO:0000259" key="6">
    <source>
        <dbReference type="PROSITE" id="PS50850"/>
    </source>
</evidence>
<feature type="domain" description="Major facilitator superfamily (MFS) profile" evidence="6">
    <location>
        <begin position="36"/>
        <end position="429"/>
    </location>
</feature>
<dbReference type="Gene3D" id="1.20.1250.20">
    <property type="entry name" value="MFS general substrate transporter like domains"/>
    <property type="match status" value="2"/>
</dbReference>
<dbReference type="EMBL" id="JAFIRA010000004">
    <property type="protein sequence ID" value="MCJ2541931.1"/>
    <property type="molecule type" value="Genomic_DNA"/>
</dbReference>
<dbReference type="RefSeq" id="WP_244349138.1">
    <property type="nucleotide sequence ID" value="NZ_JAFIRA010000004.1"/>
</dbReference>
<evidence type="ECO:0000313" key="7">
    <source>
        <dbReference type="EMBL" id="MCJ2541931.1"/>
    </source>
</evidence>
<feature type="transmembrane region" description="Helical" evidence="5">
    <location>
        <begin position="405"/>
        <end position="425"/>
    </location>
</feature>
<dbReference type="InterPro" id="IPR050327">
    <property type="entry name" value="Proton-linked_MCT"/>
</dbReference>
<protein>
    <submittedName>
        <fullName evidence="7">OFA family MFS transporter</fullName>
    </submittedName>
</protein>
<evidence type="ECO:0000256" key="1">
    <source>
        <dbReference type="ARBA" id="ARBA00004651"/>
    </source>
</evidence>
<dbReference type="PANTHER" id="PTHR11360">
    <property type="entry name" value="MONOCARBOXYLATE TRANSPORTER"/>
    <property type="match status" value="1"/>
</dbReference>
<comment type="subcellular location">
    <subcellularLocation>
        <location evidence="1">Cell membrane</location>
        <topology evidence="1">Multi-pass membrane protein</topology>
    </subcellularLocation>
</comment>
<dbReference type="InterPro" id="IPR020846">
    <property type="entry name" value="MFS_dom"/>
</dbReference>
<feature type="transmembrane region" description="Helical" evidence="5">
    <location>
        <begin position="375"/>
        <end position="393"/>
    </location>
</feature>
<reference evidence="7" key="1">
    <citation type="submission" date="2021-02" db="EMBL/GenBank/DDBJ databases">
        <title>The CRISPR/cas machinery reduction and long-range gene transfer in the hot spring cyanobacterium Synechococcus.</title>
        <authorList>
            <person name="Dvorak P."/>
            <person name="Jahodarova E."/>
            <person name="Hasler P."/>
            <person name="Poulickova A."/>
        </authorList>
    </citation>
    <scope>NUCLEOTIDE SEQUENCE</scope>
    <source>
        <strain evidence="7">Rupite</strain>
    </source>
</reference>
<feature type="transmembrane region" description="Helical" evidence="5">
    <location>
        <begin position="196"/>
        <end position="214"/>
    </location>
</feature>
<comment type="caution">
    <text evidence="7">The sequence shown here is derived from an EMBL/GenBank/DDBJ whole genome shotgun (WGS) entry which is preliminary data.</text>
</comment>
<evidence type="ECO:0000256" key="3">
    <source>
        <dbReference type="ARBA" id="ARBA00022989"/>
    </source>
</evidence>
<dbReference type="PROSITE" id="PS50850">
    <property type="entry name" value="MFS"/>
    <property type="match status" value="1"/>
</dbReference>
<feature type="transmembrane region" description="Helical" evidence="5">
    <location>
        <begin position="314"/>
        <end position="332"/>
    </location>
</feature>
<dbReference type="Pfam" id="PF07690">
    <property type="entry name" value="MFS_1"/>
    <property type="match status" value="1"/>
</dbReference>
<feature type="transmembrane region" description="Helical" evidence="5">
    <location>
        <begin position="76"/>
        <end position="97"/>
    </location>
</feature>
<dbReference type="Proteomes" id="UP000830835">
    <property type="component" value="Unassembled WGS sequence"/>
</dbReference>
<feature type="transmembrane region" description="Helical" evidence="5">
    <location>
        <begin position="162"/>
        <end position="184"/>
    </location>
</feature>
<name>A0ABT0C849_THEVL</name>
<dbReference type="InterPro" id="IPR036259">
    <property type="entry name" value="MFS_trans_sf"/>
</dbReference>
<evidence type="ECO:0000256" key="4">
    <source>
        <dbReference type="ARBA" id="ARBA00023136"/>
    </source>
</evidence>
<evidence type="ECO:0000256" key="5">
    <source>
        <dbReference type="SAM" id="Phobius"/>
    </source>
</evidence>
<feature type="transmembrane region" description="Helical" evidence="5">
    <location>
        <begin position="338"/>
        <end position="363"/>
    </location>
</feature>
<sequence>MFAKFISNSNDTSLLTATGASEADFTLFGQPARQGRWLFIPLGILVLLCLGTVYSWSIFRKPLEAELGIPTADSLLPYTFALVFYAALMPITGFVIPRWGSRRVLALGGSIVGLGYILASFANTIGWVTLSYGALAGAGVGIAYGVPMVVVARWLPDRKGLAVGLTIIGFGLSPLITAPLANYWIEALGVRSTLRLLGILFGVVIVALSTQLKLPPTDWIPVRAESIPAQISGHFSSHSSALFKTRSFYGLWICYAIGTLIGLSAIGISSPVGEELIGLDPTLAASSVALFAIFNGLSRPLFGWLADHFQPHQVATGSYGLVILACGLMMVSPQGSLVSYWVAFSLLWFCLGGWLAMAPTLTLRLFNPARYAQNYGVVFTAYGVGALTGTMITGQIRDWLGSYSYIFYGMAVLAILGILVANVFLREMMVEAK</sequence>
<keyword evidence="2 5" id="KW-0812">Transmembrane</keyword>
<dbReference type="InterPro" id="IPR011701">
    <property type="entry name" value="MFS"/>
</dbReference>
<gene>
    <name evidence="7" type="ORF">JX360_03245</name>
</gene>
<organism evidence="7 8">
    <name type="scientific">Thermostichus vulcanus str. 'Rupite'</name>
    <dbReference type="NCBI Taxonomy" id="2813851"/>
    <lineage>
        <taxon>Bacteria</taxon>
        <taxon>Bacillati</taxon>
        <taxon>Cyanobacteriota</taxon>
        <taxon>Cyanophyceae</taxon>
        <taxon>Thermostichales</taxon>
        <taxon>Thermostichaceae</taxon>
        <taxon>Thermostichus</taxon>
    </lineage>
</organism>
<evidence type="ECO:0000256" key="2">
    <source>
        <dbReference type="ARBA" id="ARBA00022692"/>
    </source>
</evidence>
<feature type="transmembrane region" description="Helical" evidence="5">
    <location>
        <begin position="37"/>
        <end position="56"/>
    </location>
</feature>
<dbReference type="PANTHER" id="PTHR11360:SF304">
    <property type="entry name" value="MFS DOMAIN-CONTAINING PROTEIN"/>
    <property type="match status" value="1"/>
</dbReference>
<keyword evidence="3 5" id="KW-1133">Transmembrane helix</keyword>